<dbReference type="AlphaFoldDB" id="A0A174ALE5"/>
<dbReference type="Gene3D" id="3.40.190.10">
    <property type="entry name" value="Periplasmic binding protein-like II"/>
    <property type="match status" value="1"/>
</dbReference>
<dbReference type="SUPFAM" id="SSF53850">
    <property type="entry name" value="Periplasmic binding protein-like II"/>
    <property type="match status" value="1"/>
</dbReference>
<dbReference type="PANTHER" id="PTHR43649">
    <property type="entry name" value="ARABINOSE-BINDING PROTEIN-RELATED"/>
    <property type="match status" value="1"/>
</dbReference>
<proteinExistence type="predicted"/>
<dbReference type="InterPro" id="IPR006059">
    <property type="entry name" value="SBP"/>
</dbReference>
<reference evidence="1 2" key="1">
    <citation type="submission" date="2015-09" db="EMBL/GenBank/DDBJ databases">
        <authorList>
            <consortium name="Pathogen Informatics"/>
        </authorList>
    </citation>
    <scope>NUCLEOTIDE SEQUENCE [LARGE SCALE GENOMIC DNA]</scope>
    <source>
        <strain evidence="1 2">2789STDY5834863</strain>
    </source>
</reference>
<dbReference type="PROSITE" id="PS51257">
    <property type="entry name" value="PROKAR_LIPOPROTEIN"/>
    <property type="match status" value="1"/>
</dbReference>
<evidence type="ECO:0000313" key="1">
    <source>
        <dbReference type="EMBL" id="CUN89571.1"/>
    </source>
</evidence>
<dbReference type="Proteomes" id="UP000095431">
    <property type="component" value="Unassembled WGS sequence"/>
</dbReference>
<evidence type="ECO:0000313" key="2">
    <source>
        <dbReference type="Proteomes" id="UP000095431"/>
    </source>
</evidence>
<gene>
    <name evidence="1" type="ORF">ERS852478_01332</name>
</gene>
<dbReference type="Pfam" id="PF01547">
    <property type="entry name" value="SBP_bac_1"/>
    <property type="match status" value="1"/>
</dbReference>
<dbReference type="PANTHER" id="PTHR43649:SF12">
    <property type="entry name" value="DIACETYLCHITOBIOSE BINDING PROTEIN DASA"/>
    <property type="match status" value="1"/>
</dbReference>
<dbReference type="RefSeq" id="WP_022381103.1">
    <property type="nucleotide sequence ID" value="NZ_JAJBPV010000020.1"/>
</dbReference>
<protein>
    <submittedName>
        <fullName evidence="1">Maltose-binding periplasmic proteins/domains</fullName>
    </submittedName>
</protein>
<dbReference type="eggNOG" id="COG2182">
    <property type="taxonomic scope" value="Bacteria"/>
</dbReference>
<accession>A0A174ALE5</accession>
<dbReference type="EMBL" id="CYZN01000007">
    <property type="protein sequence ID" value="CUN89571.1"/>
    <property type="molecule type" value="Genomic_DNA"/>
</dbReference>
<name>A0A174ALE5_9FIRM</name>
<organism evidence="1 2">
    <name type="scientific">Blautia wexlerae</name>
    <dbReference type="NCBI Taxonomy" id="418240"/>
    <lineage>
        <taxon>Bacteria</taxon>
        <taxon>Bacillati</taxon>
        <taxon>Bacillota</taxon>
        <taxon>Clostridia</taxon>
        <taxon>Lachnospirales</taxon>
        <taxon>Lachnospiraceae</taxon>
        <taxon>Blautia</taxon>
    </lineage>
</organism>
<sequence length="415" mass="47636">MKKSVVIFITAVCLLITGCGDTGSLSKLPSSSFHEDKQKLTIMHIDADNKRFQDFIEETEKKLDMEITVEKCPSNADNRQAKISTILASGDKNIDLISVNDEMISEFKHKGYLEPLEKNVMTEEVRDSFPQKYLESICEENGHIYSVPFQMDIMMFWVNQELLKQAGLDEIKNTGDFDILQKSLKNPDQYAYGDAWENTHVYNSLSQFVNFWGGDYFDWTDPKTKDAARYMKSMLDEKNTSPAQFVDQYEQMEEKFIRGKYGCVFMYTSALGTFLDADVYGKNKIHMAPLPVLHKKKATNIATWQYVLNNASENKDAAVRFLQYAAGYEGSTEYAKIMKSYPARVDVIENEDIDLEGIDMIRKYLREYTLNARPLCENSMGAVSDMGKLFQGYVLGQCEEDSFFEQAQNCINTYY</sequence>
<dbReference type="InterPro" id="IPR050490">
    <property type="entry name" value="Bact_solute-bd_prot1"/>
</dbReference>